<dbReference type="AlphaFoldDB" id="A0A2P1QS01"/>
<name>A0A2P1QS01_9LEPT</name>
<proteinExistence type="predicted"/>
<sequence>MKCRVCEEECTDGFDNDFIDGECLPCRANRECDEYEKAEAEELKLFNKMHDTDFTEQDFYFACYYKKIKLKTLGEFPKLQDVYQYAKMQKKADSYNRTLDHPAAKDSDVPF</sequence>
<evidence type="ECO:0000313" key="1">
    <source>
        <dbReference type="EMBL" id="AVQ11702.1"/>
    </source>
</evidence>
<reference evidence="1 2" key="1">
    <citation type="journal article" date="2015" name="Genome Announc.">
        <title>Draft Genome Sequences of Leptospira santarosai Strains U160, U164, and U233, Isolated from Asymptomatic Cattle.</title>
        <authorList>
            <person name="Kremer F.S."/>
            <person name="Eslabao M.R."/>
            <person name="Provisor M."/>
            <person name="Woloski R.D."/>
            <person name="Ramires O.V."/>
            <person name="Moreno L.Z."/>
            <person name="Moreno A.M."/>
            <person name="Hamond C."/>
            <person name="Lilenbaum W."/>
            <person name="Dellagostin O.A."/>
        </authorList>
    </citation>
    <scope>NUCLEOTIDE SEQUENCE [LARGE SCALE GENOMIC DNA]</scope>
    <source>
        <strain evidence="1 2">U160</strain>
    </source>
</reference>
<accession>A0A2P1QS01</accession>
<protein>
    <submittedName>
        <fullName evidence="1">Uncharacterized protein</fullName>
    </submittedName>
</protein>
<gene>
    <name evidence="1" type="ORF">XB16_1370</name>
</gene>
<evidence type="ECO:0000313" key="2">
    <source>
        <dbReference type="Proteomes" id="UP000033961"/>
    </source>
</evidence>
<dbReference type="EMBL" id="CP027843">
    <property type="protein sequence ID" value="AVQ11702.1"/>
    <property type="molecule type" value="Genomic_DNA"/>
</dbReference>
<dbReference type="Proteomes" id="UP000033961">
    <property type="component" value="Chromosome I"/>
</dbReference>
<organism evidence="1 2">
    <name type="scientific">Leptospira santarosai</name>
    <dbReference type="NCBI Taxonomy" id="28183"/>
    <lineage>
        <taxon>Bacteria</taxon>
        <taxon>Pseudomonadati</taxon>
        <taxon>Spirochaetota</taxon>
        <taxon>Spirochaetia</taxon>
        <taxon>Leptospirales</taxon>
        <taxon>Leptospiraceae</taxon>
        <taxon>Leptospira</taxon>
    </lineage>
</organism>